<keyword evidence="3" id="KW-1185">Reference proteome</keyword>
<gene>
    <name evidence="2" type="ORF">PPGU16_17920</name>
</gene>
<evidence type="ECO:0000256" key="1">
    <source>
        <dbReference type="SAM" id="MobiDB-lite"/>
    </source>
</evidence>
<name>A0A7I8BJQ0_9BURK</name>
<evidence type="ECO:0000313" key="3">
    <source>
        <dbReference type="Proteomes" id="UP000510888"/>
    </source>
</evidence>
<proteinExistence type="predicted"/>
<feature type="region of interest" description="Disordered" evidence="1">
    <location>
        <begin position="59"/>
        <end position="79"/>
    </location>
</feature>
<dbReference type="KEGG" id="plad:PPGU16_17920"/>
<dbReference type="RefSeq" id="WP_180719714.1">
    <property type="nucleotide sequence ID" value="NZ_AP023174.1"/>
</dbReference>
<dbReference type="EMBL" id="AP023174">
    <property type="protein sequence ID" value="BCF88725.1"/>
    <property type="molecule type" value="Genomic_DNA"/>
</dbReference>
<feature type="compositionally biased region" description="Acidic residues" evidence="1">
    <location>
        <begin position="62"/>
        <end position="79"/>
    </location>
</feature>
<evidence type="ECO:0000313" key="2">
    <source>
        <dbReference type="EMBL" id="BCF88725.1"/>
    </source>
</evidence>
<accession>A0A7I8BJQ0</accession>
<dbReference type="AlphaFoldDB" id="A0A7I8BJQ0"/>
<protein>
    <submittedName>
        <fullName evidence="2">Uncharacterized protein</fullName>
    </submittedName>
</protein>
<dbReference type="Proteomes" id="UP000510888">
    <property type="component" value="Chromosome 1"/>
</dbReference>
<sequence>MENISLDPNDPMWSLARSMENTVRTIRKARGLRNPEDCVQGTPDHEDVTVEFLKDLMRMMGDDPDAPDEDDELGVDAAG</sequence>
<organism evidence="2 3">
    <name type="scientific">Paraburkholderia largidicola</name>
    <dbReference type="NCBI Taxonomy" id="3014751"/>
    <lineage>
        <taxon>Bacteria</taxon>
        <taxon>Pseudomonadati</taxon>
        <taxon>Pseudomonadota</taxon>
        <taxon>Betaproteobacteria</taxon>
        <taxon>Burkholderiales</taxon>
        <taxon>Burkholderiaceae</taxon>
        <taxon>Paraburkholderia</taxon>
    </lineage>
</organism>
<reference evidence="2 3" key="1">
    <citation type="journal article" date="2020" name="Genes (Basel)">
        <title>Genomic Comparison of Insect Gut Symbionts from Divergent Burkholderia Subclades.</title>
        <authorList>
            <person name="Takeshita K."/>
            <person name="Kikuchi Y."/>
        </authorList>
    </citation>
    <scope>NUCLEOTIDE SEQUENCE [LARGE SCALE GENOMIC DNA]</scope>
    <source>
        <strain evidence="2 3">PGU16</strain>
    </source>
</reference>